<keyword evidence="3" id="KW-0143">Chaperone</keyword>
<keyword evidence="2" id="KW-0963">Cytoplasm</keyword>
<dbReference type="GO" id="GO:0005634">
    <property type="term" value="C:nucleus"/>
    <property type="evidence" value="ECO:0007669"/>
    <property type="project" value="TreeGrafter"/>
</dbReference>
<dbReference type="PROSITE" id="PS50245">
    <property type="entry name" value="CAP_GLY_2"/>
    <property type="match status" value="1"/>
</dbReference>
<feature type="domain" description="CAP-Gly" evidence="5">
    <location>
        <begin position="186"/>
        <end position="228"/>
    </location>
</feature>
<proteinExistence type="inferred from homology"/>
<comment type="subcellular location">
    <subcellularLocation>
        <location evidence="1">Cytoplasm</location>
    </subcellularLocation>
</comment>
<dbReference type="Gene3D" id="3.10.20.90">
    <property type="entry name" value="Phosphatidylinositol 3-kinase Catalytic Subunit, Chain A, domain 1"/>
    <property type="match status" value="1"/>
</dbReference>
<dbReference type="PANTHER" id="PTHR18916:SF85">
    <property type="entry name" value="TUBULIN-FOLDING COFACTOR B"/>
    <property type="match status" value="1"/>
</dbReference>
<keyword evidence="7" id="KW-1185">Reference proteome</keyword>
<reference evidence="7" key="2">
    <citation type="submission" date="2008-08" db="EMBL/GenBank/DDBJ databases">
        <authorList>
            <consortium name="Diatom Consortium"/>
            <person name="Grigoriev I."/>
            <person name="Grimwood J."/>
            <person name="Kuo A."/>
            <person name="Otillar R.P."/>
            <person name="Salamov A."/>
            <person name="Detter J.C."/>
            <person name="Lindquist E."/>
            <person name="Shapiro H."/>
            <person name="Lucas S."/>
            <person name="Glavina del Rio T."/>
            <person name="Pitluck S."/>
            <person name="Rokhsar D."/>
            <person name="Bowler C."/>
        </authorList>
    </citation>
    <scope>GENOME REANNOTATION</scope>
    <source>
        <strain evidence="7">CCAP 1055/1</strain>
    </source>
</reference>
<evidence type="ECO:0000256" key="4">
    <source>
        <dbReference type="ARBA" id="ARBA00025779"/>
    </source>
</evidence>
<dbReference type="PaxDb" id="2850-Phatr5738"/>
<dbReference type="Pfam" id="PF01302">
    <property type="entry name" value="CAP_GLY"/>
    <property type="match status" value="1"/>
</dbReference>
<feature type="non-terminal residue" evidence="6">
    <location>
        <position position="1"/>
    </location>
</feature>
<protein>
    <recommendedName>
        <fullName evidence="5">CAP-Gly domain-containing protein</fullName>
    </recommendedName>
</protein>
<dbReference type="Gene3D" id="2.30.30.190">
    <property type="entry name" value="CAP Gly-rich-like domain"/>
    <property type="match status" value="1"/>
</dbReference>
<dbReference type="GO" id="GO:0035371">
    <property type="term" value="C:microtubule plus-end"/>
    <property type="evidence" value="ECO:0007669"/>
    <property type="project" value="TreeGrafter"/>
</dbReference>
<sequence length="247" mass="27858">DALVVLDVTHSNLEQRHAELRFAKHDSLETLRTRIHQKTGTSAQFQHLLVYDNHDDNSLLHEIPPETSDDIKLGYFGILHHGMRVHCVDLNPHSGSAGGAYEDVSLVEKYRMTEDEYDARKGTLRDWGRQQRELVVDEPDVVAPIKMSEMVGSDEYGLDSVAHCQVGQRCQVEPGQRRGEIAFIGKLSQEKPGHWVGVRFDEPVGQNNGVDNGVVFFEAMDRYGAFVRGKKVVTGDFPERDIFDSDD</sequence>
<dbReference type="GeneID" id="7201460"/>
<dbReference type="PANTHER" id="PTHR18916">
    <property type="entry name" value="DYNACTIN 1-RELATED MICROTUBULE-BINDING"/>
    <property type="match status" value="1"/>
</dbReference>
<dbReference type="CDD" id="cd01789">
    <property type="entry name" value="Ubl_TBCB"/>
    <property type="match status" value="1"/>
</dbReference>
<dbReference type="OrthoDB" id="2130750at2759"/>
<dbReference type="GO" id="GO:0031122">
    <property type="term" value="P:cytoplasmic microtubule organization"/>
    <property type="evidence" value="ECO:0007669"/>
    <property type="project" value="TreeGrafter"/>
</dbReference>
<name>B7G0L2_PHATC</name>
<dbReference type="InterPro" id="IPR000938">
    <property type="entry name" value="CAP-Gly_domain"/>
</dbReference>
<dbReference type="InterPro" id="IPR045172">
    <property type="entry name" value="TBCB_Ubl"/>
</dbReference>
<dbReference type="RefSeq" id="XP_002180699.1">
    <property type="nucleotide sequence ID" value="XM_002180663.1"/>
</dbReference>
<dbReference type="SMART" id="SM01052">
    <property type="entry name" value="CAP_GLY"/>
    <property type="match status" value="1"/>
</dbReference>
<dbReference type="SUPFAM" id="SSF74924">
    <property type="entry name" value="Cap-Gly domain"/>
    <property type="match status" value="1"/>
</dbReference>
<comment type="similarity">
    <text evidence="4">Belongs to the TBCB family.</text>
</comment>
<evidence type="ECO:0000259" key="5">
    <source>
        <dbReference type="PROSITE" id="PS50245"/>
    </source>
</evidence>
<dbReference type="GO" id="GO:0051010">
    <property type="term" value="F:microtubule plus-end binding"/>
    <property type="evidence" value="ECO:0007669"/>
    <property type="project" value="TreeGrafter"/>
</dbReference>
<dbReference type="SUPFAM" id="SSF54236">
    <property type="entry name" value="Ubiquitin-like"/>
    <property type="match status" value="1"/>
</dbReference>
<dbReference type="eggNOG" id="KOG3206">
    <property type="taxonomic scope" value="Eukaryota"/>
</dbReference>
<feature type="non-terminal residue" evidence="6">
    <location>
        <position position="247"/>
    </location>
</feature>
<reference evidence="6 7" key="1">
    <citation type="journal article" date="2008" name="Nature">
        <title>The Phaeodactylum genome reveals the evolutionary history of diatom genomes.</title>
        <authorList>
            <person name="Bowler C."/>
            <person name="Allen A.E."/>
            <person name="Badger J.H."/>
            <person name="Grimwood J."/>
            <person name="Jabbari K."/>
            <person name="Kuo A."/>
            <person name="Maheswari U."/>
            <person name="Martens C."/>
            <person name="Maumus F."/>
            <person name="Otillar R.P."/>
            <person name="Rayko E."/>
            <person name="Salamov A."/>
            <person name="Vandepoele K."/>
            <person name="Beszteri B."/>
            <person name="Gruber A."/>
            <person name="Heijde M."/>
            <person name="Katinka M."/>
            <person name="Mock T."/>
            <person name="Valentin K."/>
            <person name="Verret F."/>
            <person name="Berges J.A."/>
            <person name="Brownlee C."/>
            <person name="Cadoret J.P."/>
            <person name="Chiovitti A."/>
            <person name="Choi C.J."/>
            <person name="Coesel S."/>
            <person name="De Martino A."/>
            <person name="Detter J.C."/>
            <person name="Durkin C."/>
            <person name="Falciatore A."/>
            <person name="Fournet J."/>
            <person name="Haruta M."/>
            <person name="Huysman M.J."/>
            <person name="Jenkins B.D."/>
            <person name="Jiroutova K."/>
            <person name="Jorgensen R.E."/>
            <person name="Joubert Y."/>
            <person name="Kaplan A."/>
            <person name="Kroger N."/>
            <person name="Kroth P.G."/>
            <person name="La Roche J."/>
            <person name="Lindquist E."/>
            <person name="Lommer M."/>
            <person name="Martin-Jezequel V."/>
            <person name="Lopez P.J."/>
            <person name="Lucas S."/>
            <person name="Mangogna M."/>
            <person name="McGinnis K."/>
            <person name="Medlin L.K."/>
            <person name="Montsant A."/>
            <person name="Oudot-Le Secq M.P."/>
            <person name="Napoli C."/>
            <person name="Obornik M."/>
            <person name="Parker M.S."/>
            <person name="Petit J.L."/>
            <person name="Porcel B.M."/>
            <person name="Poulsen N."/>
            <person name="Robison M."/>
            <person name="Rychlewski L."/>
            <person name="Rynearson T.A."/>
            <person name="Schmutz J."/>
            <person name="Shapiro H."/>
            <person name="Siaut M."/>
            <person name="Stanley M."/>
            <person name="Sussman M.R."/>
            <person name="Taylor A.R."/>
            <person name="Vardi A."/>
            <person name="von Dassow P."/>
            <person name="Vyverman W."/>
            <person name="Willis A."/>
            <person name="Wyrwicz L.S."/>
            <person name="Rokhsar D.S."/>
            <person name="Weissenbach J."/>
            <person name="Armbrust E.V."/>
            <person name="Green B.R."/>
            <person name="Van de Peer Y."/>
            <person name="Grigoriev I.V."/>
        </authorList>
    </citation>
    <scope>NUCLEOTIDE SEQUENCE [LARGE SCALE GENOMIC DNA]</scope>
    <source>
        <strain evidence="6 7">CCAP 1055/1</strain>
    </source>
</reference>
<dbReference type="InterPro" id="IPR029071">
    <property type="entry name" value="Ubiquitin-like_domsf"/>
</dbReference>
<evidence type="ECO:0000313" key="7">
    <source>
        <dbReference type="Proteomes" id="UP000000759"/>
    </source>
</evidence>
<evidence type="ECO:0000313" key="6">
    <source>
        <dbReference type="EMBL" id="EEC48107.1"/>
    </source>
</evidence>
<dbReference type="GO" id="GO:0005737">
    <property type="term" value="C:cytoplasm"/>
    <property type="evidence" value="ECO:0007669"/>
    <property type="project" value="UniProtKB-SubCell"/>
</dbReference>
<dbReference type="InParanoid" id="B7G0L2"/>
<accession>B7G0L2</accession>
<dbReference type="InterPro" id="IPR000626">
    <property type="entry name" value="Ubiquitin-like_dom"/>
</dbReference>
<dbReference type="FunCoup" id="B7G0L2">
    <property type="interactions" value="390"/>
</dbReference>
<evidence type="ECO:0000256" key="1">
    <source>
        <dbReference type="ARBA" id="ARBA00004496"/>
    </source>
</evidence>
<dbReference type="GO" id="GO:0007023">
    <property type="term" value="P:post-chaperonin tubulin folding pathway"/>
    <property type="evidence" value="ECO:0007669"/>
    <property type="project" value="InterPro"/>
</dbReference>
<evidence type="ECO:0000256" key="2">
    <source>
        <dbReference type="ARBA" id="ARBA00022490"/>
    </source>
</evidence>
<dbReference type="STRING" id="556484.B7G0L2"/>
<dbReference type="GO" id="GO:0043014">
    <property type="term" value="F:alpha-tubulin binding"/>
    <property type="evidence" value="ECO:0007669"/>
    <property type="project" value="InterPro"/>
</dbReference>
<evidence type="ECO:0000256" key="3">
    <source>
        <dbReference type="ARBA" id="ARBA00023186"/>
    </source>
</evidence>
<dbReference type="Pfam" id="PF14560">
    <property type="entry name" value="Ubiquitin_2"/>
    <property type="match status" value="1"/>
</dbReference>
<dbReference type="KEGG" id="pti:PHATRDRAFT_5738"/>
<organism evidence="6 7">
    <name type="scientific">Phaeodactylum tricornutum (strain CCAP 1055/1)</name>
    <dbReference type="NCBI Taxonomy" id="556484"/>
    <lineage>
        <taxon>Eukaryota</taxon>
        <taxon>Sar</taxon>
        <taxon>Stramenopiles</taxon>
        <taxon>Ochrophyta</taxon>
        <taxon>Bacillariophyta</taxon>
        <taxon>Bacillariophyceae</taxon>
        <taxon>Bacillariophycidae</taxon>
        <taxon>Naviculales</taxon>
        <taxon>Phaeodactylaceae</taxon>
        <taxon>Phaeodactylum</taxon>
    </lineage>
</organism>
<dbReference type="GO" id="GO:0007021">
    <property type="term" value="P:tubulin complex assembly"/>
    <property type="evidence" value="ECO:0007669"/>
    <property type="project" value="InterPro"/>
</dbReference>
<dbReference type="Proteomes" id="UP000000759">
    <property type="component" value="Chromosome 9"/>
</dbReference>
<dbReference type="InterPro" id="IPR036859">
    <property type="entry name" value="CAP-Gly_dom_sf"/>
</dbReference>
<gene>
    <name evidence="6" type="ORF">PHATRDRAFT_5738</name>
</gene>
<dbReference type="AlphaFoldDB" id="B7G0L2"/>
<dbReference type="EMBL" id="CM000612">
    <property type="protein sequence ID" value="EEC48107.1"/>
    <property type="molecule type" value="Genomic_DNA"/>
</dbReference>